<accession>X1B377</accession>
<dbReference type="PANTHER" id="PTHR24118:SF99">
    <property type="entry name" value="POTE ANKYRIN DOMAIN FAMILY MEMBER 3C-RELATED"/>
    <property type="match status" value="1"/>
</dbReference>
<reference evidence="1" key="1">
    <citation type="journal article" date="2014" name="Front. Microbiol.">
        <title>High frequency of phylogenetically diverse reductive dehalogenase-homologous genes in deep subseafloor sedimentary metagenomes.</title>
        <authorList>
            <person name="Kawai M."/>
            <person name="Futagami T."/>
            <person name="Toyoda A."/>
            <person name="Takaki Y."/>
            <person name="Nishi S."/>
            <person name="Hori S."/>
            <person name="Arai W."/>
            <person name="Tsubouchi T."/>
            <person name="Morono Y."/>
            <person name="Uchiyama I."/>
            <person name="Ito T."/>
            <person name="Fujiyama A."/>
            <person name="Inagaki F."/>
            <person name="Takami H."/>
        </authorList>
    </citation>
    <scope>NUCLEOTIDE SEQUENCE</scope>
    <source>
        <strain evidence="1">Expedition CK06-06</strain>
    </source>
</reference>
<dbReference type="EMBL" id="BART01018554">
    <property type="protein sequence ID" value="GAG75777.1"/>
    <property type="molecule type" value="Genomic_DNA"/>
</dbReference>
<dbReference type="InterPro" id="IPR036770">
    <property type="entry name" value="Ankyrin_rpt-contain_sf"/>
</dbReference>
<proteinExistence type="predicted"/>
<feature type="non-terminal residue" evidence="1">
    <location>
        <position position="1"/>
    </location>
</feature>
<feature type="non-terminal residue" evidence="1">
    <location>
        <position position="296"/>
    </location>
</feature>
<sequence>IDSHYDYQKCKLIIKKHWHLFGLNATNTQVLNADPEQYNDISSQQLLKRNINVWLLDVVNLGAQDKIKVLLEAGASINSKSKSGNSVLHIAYASNNPALLNFLLTECHADVNQQNKKGETILHLAVIKDDITLIETLIGKHTANLEQTNLEGYTALHSAVINNKNQISQYLVNQGADYLTENQVGRSPFSLSKKLNSPKIHNFLKKAKSNKIKLDQVLHDNIAVLARFITHHISHIRILNAAENLELRDIITNVKKLIFEQKADIYFRRPAENIMAIEKIAIIHYQLAFDLLQSFP</sequence>
<protein>
    <submittedName>
        <fullName evidence="1">Uncharacterized protein</fullName>
    </submittedName>
</protein>
<name>X1B377_9ZZZZ</name>
<dbReference type="PROSITE" id="PS50088">
    <property type="entry name" value="ANK_REPEAT"/>
    <property type="match status" value="1"/>
</dbReference>
<dbReference type="SMART" id="SM00248">
    <property type="entry name" value="ANK"/>
    <property type="match status" value="3"/>
</dbReference>
<dbReference type="AlphaFoldDB" id="X1B377"/>
<dbReference type="Gene3D" id="1.25.40.20">
    <property type="entry name" value="Ankyrin repeat-containing domain"/>
    <property type="match status" value="2"/>
</dbReference>
<dbReference type="Pfam" id="PF12796">
    <property type="entry name" value="Ank_2"/>
    <property type="match status" value="1"/>
</dbReference>
<evidence type="ECO:0000313" key="1">
    <source>
        <dbReference type="EMBL" id="GAG75777.1"/>
    </source>
</evidence>
<dbReference type="PANTHER" id="PTHR24118">
    <property type="entry name" value="POTE ANKYRIN DOMAIN"/>
    <property type="match status" value="1"/>
</dbReference>
<dbReference type="SUPFAM" id="SSF48403">
    <property type="entry name" value="Ankyrin repeat"/>
    <property type="match status" value="1"/>
</dbReference>
<dbReference type="InterPro" id="IPR002110">
    <property type="entry name" value="Ankyrin_rpt"/>
</dbReference>
<comment type="caution">
    <text evidence="1">The sequence shown here is derived from an EMBL/GenBank/DDBJ whole genome shotgun (WGS) entry which is preliminary data.</text>
</comment>
<organism evidence="1">
    <name type="scientific">marine sediment metagenome</name>
    <dbReference type="NCBI Taxonomy" id="412755"/>
    <lineage>
        <taxon>unclassified sequences</taxon>
        <taxon>metagenomes</taxon>
        <taxon>ecological metagenomes</taxon>
    </lineage>
</organism>
<dbReference type="PROSITE" id="PS50297">
    <property type="entry name" value="ANK_REP_REGION"/>
    <property type="match status" value="1"/>
</dbReference>
<gene>
    <name evidence="1" type="ORF">S01H4_34994</name>
</gene>